<evidence type="ECO:0000313" key="2">
    <source>
        <dbReference type="Proteomes" id="UP001069802"/>
    </source>
</evidence>
<protein>
    <submittedName>
        <fullName evidence="1">Uncharacterized protein</fullName>
    </submittedName>
</protein>
<dbReference type="EMBL" id="JAPWGY010000004">
    <property type="protein sequence ID" value="MCZ4281887.1"/>
    <property type="molecule type" value="Genomic_DNA"/>
</dbReference>
<reference evidence="1" key="1">
    <citation type="submission" date="2022-12" db="EMBL/GenBank/DDBJ databases">
        <title>Bacterial isolates from different developmental stages of Nematostella vectensis.</title>
        <authorList>
            <person name="Fraune S."/>
        </authorList>
    </citation>
    <scope>NUCLEOTIDE SEQUENCE</scope>
    <source>
        <strain evidence="1">G21630-S1</strain>
    </source>
</reference>
<accession>A0ABT4LL99</accession>
<keyword evidence="2" id="KW-1185">Reference proteome</keyword>
<comment type="caution">
    <text evidence="1">The sequence shown here is derived from an EMBL/GenBank/DDBJ whole genome shotgun (WGS) entry which is preliminary data.</text>
</comment>
<evidence type="ECO:0000313" key="1">
    <source>
        <dbReference type="EMBL" id="MCZ4281887.1"/>
    </source>
</evidence>
<dbReference type="RefSeq" id="WP_269424038.1">
    <property type="nucleotide sequence ID" value="NZ_JAPWGY010000004.1"/>
</dbReference>
<dbReference type="Proteomes" id="UP001069802">
    <property type="component" value="Unassembled WGS sequence"/>
</dbReference>
<gene>
    <name evidence="1" type="ORF">O4H49_13935</name>
</gene>
<proteinExistence type="predicted"/>
<name>A0ABT4LL99_9PROT</name>
<sequence>MIRTGFVRNKPSFNSRRTGLLGLTVILLSIIFLSTVSVSLAAILSPESFLAERVTISQSGDVTVVQKK</sequence>
<organism evidence="1 2">
    <name type="scientific">Kiloniella laminariae</name>
    <dbReference type="NCBI Taxonomy" id="454162"/>
    <lineage>
        <taxon>Bacteria</taxon>
        <taxon>Pseudomonadati</taxon>
        <taxon>Pseudomonadota</taxon>
        <taxon>Alphaproteobacteria</taxon>
        <taxon>Rhodospirillales</taxon>
        <taxon>Kiloniellaceae</taxon>
        <taxon>Kiloniella</taxon>
    </lineage>
</organism>